<dbReference type="EMBL" id="MLJW01003223">
    <property type="protein sequence ID" value="OIQ72553.1"/>
    <property type="molecule type" value="Genomic_DNA"/>
</dbReference>
<dbReference type="AlphaFoldDB" id="A0A1J5PM08"/>
<name>A0A1J5PM08_9ZZZZ</name>
<reference evidence="1" key="1">
    <citation type="submission" date="2016-10" db="EMBL/GenBank/DDBJ databases">
        <title>Sequence of Gallionella enrichment culture.</title>
        <authorList>
            <person name="Poehlein A."/>
            <person name="Muehling M."/>
            <person name="Daniel R."/>
        </authorList>
    </citation>
    <scope>NUCLEOTIDE SEQUENCE</scope>
</reference>
<evidence type="ECO:0000313" key="1">
    <source>
        <dbReference type="EMBL" id="OIQ72553.1"/>
    </source>
</evidence>
<sequence length="228" mass="23356">MVAGHAQAEGAQILAIRSHLEVRAEALLADVPGAEVHLGMGAVGAHLALEAGPHRRGMGIIQAQEHRTIEGHLVGEGHEGILDLLQVAVVIQVLAINVGDHGEGGIQQQEAAIALVRLGHQEGPLAQLGVAADGAELAADDDGGINPALAEHLGDHAGGGGLAVGTGHGDAVLHAHQFRQHLPPGDHGDLRRMGRHHLGVVAPHGAGDDHHLGTFDAGCRMADANRHT</sequence>
<gene>
    <name evidence="1" type="ORF">GALL_458230</name>
</gene>
<proteinExistence type="predicted"/>
<comment type="caution">
    <text evidence="1">The sequence shown here is derived from an EMBL/GenBank/DDBJ whole genome shotgun (WGS) entry which is preliminary data.</text>
</comment>
<protein>
    <submittedName>
        <fullName evidence="1">Uncharacterized protein</fullName>
    </submittedName>
</protein>
<accession>A0A1J5PM08</accession>
<organism evidence="1">
    <name type="scientific">mine drainage metagenome</name>
    <dbReference type="NCBI Taxonomy" id="410659"/>
    <lineage>
        <taxon>unclassified sequences</taxon>
        <taxon>metagenomes</taxon>
        <taxon>ecological metagenomes</taxon>
    </lineage>
</organism>